<evidence type="ECO:0000256" key="5">
    <source>
        <dbReference type="ARBA" id="ARBA00023136"/>
    </source>
</evidence>
<feature type="compositionally biased region" description="Basic and acidic residues" evidence="11">
    <location>
        <begin position="21"/>
        <end position="32"/>
    </location>
</feature>
<dbReference type="PANTHER" id="PTHR22883:SF43">
    <property type="entry name" value="PALMITOYLTRANSFERASE APP"/>
    <property type="match status" value="1"/>
</dbReference>
<dbReference type="PROSITE" id="PS50216">
    <property type="entry name" value="DHHC"/>
    <property type="match status" value="1"/>
</dbReference>
<evidence type="ECO:0000256" key="4">
    <source>
        <dbReference type="ARBA" id="ARBA00022989"/>
    </source>
</evidence>
<evidence type="ECO:0000256" key="6">
    <source>
        <dbReference type="ARBA" id="ARBA00023139"/>
    </source>
</evidence>
<dbReference type="GO" id="GO:0019706">
    <property type="term" value="F:protein-cysteine S-palmitoyltransferase activity"/>
    <property type="evidence" value="ECO:0007669"/>
    <property type="project" value="UniProtKB-EC"/>
</dbReference>
<feature type="region of interest" description="Disordered" evidence="11">
    <location>
        <begin position="1"/>
        <end position="110"/>
    </location>
</feature>
<keyword evidence="8 10" id="KW-0012">Acyltransferase</keyword>
<dbReference type="EMBL" id="HBGN01027441">
    <property type="protein sequence ID" value="CAD9343207.1"/>
    <property type="molecule type" value="Transcribed_RNA"/>
</dbReference>
<feature type="transmembrane region" description="Helical" evidence="10">
    <location>
        <begin position="301"/>
        <end position="325"/>
    </location>
</feature>
<evidence type="ECO:0000256" key="10">
    <source>
        <dbReference type="RuleBase" id="RU079119"/>
    </source>
</evidence>
<evidence type="ECO:0000256" key="11">
    <source>
        <dbReference type="SAM" id="MobiDB-lite"/>
    </source>
</evidence>
<feature type="transmembrane region" description="Helical" evidence="10">
    <location>
        <begin position="337"/>
        <end position="357"/>
    </location>
</feature>
<evidence type="ECO:0000259" key="12">
    <source>
        <dbReference type="Pfam" id="PF01529"/>
    </source>
</evidence>
<keyword evidence="3 10" id="KW-0812">Transmembrane</keyword>
<dbReference type="PANTHER" id="PTHR22883">
    <property type="entry name" value="ZINC FINGER DHHC DOMAIN CONTAINING PROTEIN"/>
    <property type="match status" value="1"/>
</dbReference>
<proteinExistence type="inferred from homology"/>
<protein>
    <recommendedName>
        <fullName evidence="10">Palmitoyltransferase</fullName>
        <ecNumber evidence="10">2.3.1.225</ecNumber>
    </recommendedName>
</protein>
<keyword evidence="4 10" id="KW-1133">Transmembrane helix</keyword>
<name>A0A7S1ZM87_9STRA</name>
<dbReference type="InterPro" id="IPR001594">
    <property type="entry name" value="Palmitoyltrfase_DHHC"/>
</dbReference>
<evidence type="ECO:0000256" key="3">
    <source>
        <dbReference type="ARBA" id="ARBA00022692"/>
    </source>
</evidence>
<dbReference type="GO" id="GO:0005794">
    <property type="term" value="C:Golgi apparatus"/>
    <property type="evidence" value="ECO:0007669"/>
    <property type="project" value="TreeGrafter"/>
</dbReference>
<evidence type="ECO:0000256" key="7">
    <source>
        <dbReference type="ARBA" id="ARBA00023288"/>
    </source>
</evidence>
<dbReference type="GO" id="GO:0006612">
    <property type="term" value="P:protein targeting to membrane"/>
    <property type="evidence" value="ECO:0007669"/>
    <property type="project" value="TreeGrafter"/>
</dbReference>
<dbReference type="EC" id="2.3.1.225" evidence="10"/>
<comment type="subcellular location">
    <subcellularLocation>
        <location evidence="1">Endomembrane system</location>
        <topology evidence="1">Multi-pass membrane protein</topology>
    </subcellularLocation>
</comment>
<evidence type="ECO:0000256" key="9">
    <source>
        <dbReference type="ARBA" id="ARBA00048048"/>
    </source>
</evidence>
<dbReference type="InterPro" id="IPR039859">
    <property type="entry name" value="PFA4/ZDH16/20/ERF2-like"/>
</dbReference>
<comment type="similarity">
    <text evidence="10">Belongs to the DHHC palmitoyltransferase family.</text>
</comment>
<dbReference type="AlphaFoldDB" id="A0A7S1ZM87"/>
<keyword evidence="2 10" id="KW-0808">Transferase</keyword>
<feature type="transmembrane region" description="Helical" evidence="10">
    <location>
        <begin position="433"/>
        <end position="457"/>
    </location>
</feature>
<evidence type="ECO:0000256" key="2">
    <source>
        <dbReference type="ARBA" id="ARBA00022679"/>
    </source>
</evidence>
<feature type="compositionally biased region" description="Low complexity" evidence="11">
    <location>
        <begin position="48"/>
        <end position="81"/>
    </location>
</feature>
<dbReference type="GO" id="GO:0005783">
    <property type="term" value="C:endoplasmic reticulum"/>
    <property type="evidence" value="ECO:0007669"/>
    <property type="project" value="TreeGrafter"/>
</dbReference>
<dbReference type="Pfam" id="PF01529">
    <property type="entry name" value="DHHC"/>
    <property type="match status" value="1"/>
</dbReference>
<feature type="region of interest" description="Disordered" evidence="11">
    <location>
        <begin position="616"/>
        <end position="636"/>
    </location>
</feature>
<feature type="domain" description="Palmitoyltransferase DHHC" evidence="12">
    <location>
        <begin position="389"/>
        <end position="556"/>
    </location>
</feature>
<keyword evidence="5 10" id="KW-0472">Membrane</keyword>
<keyword evidence="6" id="KW-0564">Palmitate</keyword>
<sequence length="636" mass="68717">MTLLPDGDAPNAMDVENGTSMEEHENGVEERNAAIGEGGGEGEDDSSSSDGDSGASSYSSSSYSSQSPSAESSSSTYTSCASEEDTITGDMGSNVAGKGSEKGNGIGNGEDAATAMEITARSVDAGRDANETTSLLAENHAPATGAIVYGNPSEDDRDYDLVQKRPRPLPRTAKDFYFPENNPTVQRYYRFTATSNTPFAALHKRPGVVQDQSGVTGLLRRSAVLPSHGTDPSGQWILVSVGGRSGWARKKTDYPHPEHQPQTGGAGGFEFSPKFRVSEGWMGNHVFLCRGKLMLGSDAPLFFVTNFLLLASVTVHFLIVIPHLNEHSPQHWTAHPATFYSSIVLAAMSLISLWASATIDPGILPPLSCPDRPPAPEDGMPIGGPLGYRYCATCNIFRPPRSKHCNSCNVCVSKFDHHCPWVGNCIGERNHRYFFLFLVSIASLTILVTASCFRIVFQAYADLAVLPGIGPVYSDIVNGTESIEIATNESEEEDENSMGFGNRIQKLHRVWLALLSYPSIVIFGIFTLLCAWSLTSLTCFHGLIITLAQTTNERVRGVYRYGRHVNTADDGCPQNWITALCSKRPESLLPTDFSEVVLCDEIGNTLRDETIWNGVMSTSTPAPSERAQTGRSATSS</sequence>
<organism evidence="13">
    <name type="scientific">Ditylum brightwellii</name>
    <dbReference type="NCBI Taxonomy" id="49249"/>
    <lineage>
        <taxon>Eukaryota</taxon>
        <taxon>Sar</taxon>
        <taxon>Stramenopiles</taxon>
        <taxon>Ochrophyta</taxon>
        <taxon>Bacillariophyta</taxon>
        <taxon>Mediophyceae</taxon>
        <taxon>Lithodesmiophycidae</taxon>
        <taxon>Lithodesmiales</taxon>
        <taxon>Lithodesmiaceae</taxon>
        <taxon>Ditylum</taxon>
    </lineage>
</organism>
<comment type="domain">
    <text evidence="10">The DHHC domain is required for palmitoyltransferase activity.</text>
</comment>
<comment type="catalytic activity">
    <reaction evidence="9 10">
        <text>L-cysteinyl-[protein] + hexadecanoyl-CoA = S-hexadecanoyl-L-cysteinyl-[protein] + CoA</text>
        <dbReference type="Rhea" id="RHEA:36683"/>
        <dbReference type="Rhea" id="RHEA-COMP:10131"/>
        <dbReference type="Rhea" id="RHEA-COMP:11032"/>
        <dbReference type="ChEBI" id="CHEBI:29950"/>
        <dbReference type="ChEBI" id="CHEBI:57287"/>
        <dbReference type="ChEBI" id="CHEBI:57379"/>
        <dbReference type="ChEBI" id="CHEBI:74151"/>
        <dbReference type="EC" id="2.3.1.225"/>
    </reaction>
</comment>
<accession>A0A7S1ZM87</accession>
<evidence type="ECO:0000313" key="13">
    <source>
        <dbReference type="EMBL" id="CAD9343207.1"/>
    </source>
</evidence>
<keyword evidence="7" id="KW-0449">Lipoprotein</keyword>
<evidence type="ECO:0000256" key="8">
    <source>
        <dbReference type="ARBA" id="ARBA00023315"/>
    </source>
</evidence>
<gene>
    <name evidence="13" type="ORF">DBRI1063_LOCUS17712</name>
</gene>
<evidence type="ECO:0000256" key="1">
    <source>
        <dbReference type="ARBA" id="ARBA00004127"/>
    </source>
</evidence>
<feature type="transmembrane region" description="Helical" evidence="10">
    <location>
        <begin position="510"/>
        <end position="534"/>
    </location>
</feature>
<reference evidence="13" key="1">
    <citation type="submission" date="2021-01" db="EMBL/GenBank/DDBJ databases">
        <authorList>
            <person name="Corre E."/>
            <person name="Pelletier E."/>
            <person name="Niang G."/>
            <person name="Scheremetjew M."/>
            <person name="Finn R."/>
            <person name="Kale V."/>
            <person name="Holt S."/>
            <person name="Cochrane G."/>
            <person name="Meng A."/>
            <person name="Brown T."/>
            <person name="Cohen L."/>
        </authorList>
    </citation>
    <scope>NUCLEOTIDE SEQUENCE</scope>
    <source>
        <strain evidence="13">Pop2</strain>
    </source>
</reference>